<keyword evidence="1" id="KW-0812">Transmembrane</keyword>
<keyword evidence="1" id="KW-0472">Membrane</keyword>
<dbReference type="AlphaFoldDB" id="A0A1M7CYX4"/>
<reference evidence="2 3" key="1">
    <citation type="submission" date="2016-11" db="EMBL/GenBank/DDBJ databases">
        <authorList>
            <person name="Jaros S."/>
            <person name="Januszkiewicz K."/>
            <person name="Wedrychowicz H."/>
        </authorList>
    </citation>
    <scope>NUCLEOTIDE SEQUENCE [LARGE SCALE GENOMIC DNA]</scope>
    <source>
        <strain evidence="2 3">BPI-34</strain>
    </source>
</reference>
<gene>
    <name evidence="2" type="ORF">SAMN04488494_0573</name>
</gene>
<feature type="transmembrane region" description="Helical" evidence="1">
    <location>
        <begin position="12"/>
        <end position="40"/>
    </location>
</feature>
<proteinExistence type="predicted"/>
<keyword evidence="1" id="KW-1133">Transmembrane helix</keyword>
<dbReference type="Proteomes" id="UP000184280">
    <property type="component" value="Unassembled WGS sequence"/>
</dbReference>
<protein>
    <submittedName>
        <fullName evidence="2">Uncharacterized protein</fullName>
    </submittedName>
</protein>
<evidence type="ECO:0000313" key="2">
    <source>
        <dbReference type="EMBL" id="SHL72462.1"/>
    </source>
</evidence>
<name>A0A1M7CYX4_XYLRU</name>
<evidence type="ECO:0000313" key="3">
    <source>
        <dbReference type="Proteomes" id="UP000184280"/>
    </source>
</evidence>
<sequence>MMEALKSGFTIWGTFIVFIAFGPYALLGFVLIVVAAFVSIKVSDYQQRKKRQANRRDGRRRK</sequence>
<accession>A0A1M7CYX4</accession>
<evidence type="ECO:0000256" key="1">
    <source>
        <dbReference type="SAM" id="Phobius"/>
    </source>
</evidence>
<dbReference type="EMBL" id="FRCJ01000001">
    <property type="protein sequence ID" value="SHL72462.1"/>
    <property type="molecule type" value="Genomic_DNA"/>
</dbReference>
<organism evidence="2 3">
    <name type="scientific">Xylanibacter ruminicola</name>
    <name type="common">Prevotella ruminicola</name>
    <dbReference type="NCBI Taxonomy" id="839"/>
    <lineage>
        <taxon>Bacteria</taxon>
        <taxon>Pseudomonadati</taxon>
        <taxon>Bacteroidota</taxon>
        <taxon>Bacteroidia</taxon>
        <taxon>Bacteroidales</taxon>
        <taxon>Prevotellaceae</taxon>
        <taxon>Xylanibacter</taxon>
    </lineage>
</organism>